<dbReference type="PROSITE" id="PS50088">
    <property type="entry name" value="ANK_REPEAT"/>
    <property type="match status" value="4"/>
</dbReference>
<dbReference type="SUPFAM" id="SSF52540">
    <property type="entry name" value="P-loop containing nucleoside triphosphate hydrolases"/>
    <property type="match status" value="1"/>
</dbReference>
<keyword evidence="4" id="KW-0040">ANK repeat</keyword>
<evidence type="ECO:0000256" key="1">
    <source>
        <dbReference type="ARBA" id="ARBA00001946"/>
    </source>
</evidence>
<dbReference type="InterPro" id="IPR020859">
    <property type="entry name" value="ROC"/>
</dbReference>
<comment type="cofactor">
    <cofactor evidence="1">
        <name>Mg(2+)</name>
        <dbReference type="ChEBI" id="CHEBI:18420"/>
    </cofactor>
</comment>
<evidence type="ECO:0000256" key="4">
    <source>
        <dbReference type="PROSITE-ProRule" id="PRU00023"/>
    </source>
</evidence>
<gene>
    <name evidence="6" type="ORF">NQ317_010069</name>
</gene>
<keyword evidence="3" id="KW-0547">Nucleotide-binding</keyword>
<dbReference type="PROSITE" id="PS50297">
    <property type="entry name" value="ANK_REP_REGION"/>
    <property type="match status" value="3"/>
</dbReference>
<feature type="repeat" description="ANK" evidence="4">
    <location>
        <begin position="80"/>
        <end position="112"/>
    </location>
</feature>
<proteinExistence type="predicted"/>
<keyword evidence="2" id="KW-0677">Repeat</keyword>
<dbReference type="InterPro" id="IPR027417">
    <property type="entry name" value="P-loop_NTPase"/>
</dbReference>
<evidence type="ECO:0000256" key="2">
    <source>
        <dbReference type="ARBA" id="ARBA00022737"/>
    </source>
</evidence>
<dbReference type="Pfam" id="PF00531">
    <property type="entry name" value="Death"/>
    <property type="match status" value="1"/>
</dbReference>
<evidence type="ECO:0000313" key="6">
    <source>
        <dbReference type="EMBL" id="KAJ8978611.1"/>
    </source>
</evidence>
<dbReference type="Proteomes" id="UP001162164">
    <property type="component" value="Unassembled WGS sequence"/>
</dbReference>
<evidence type="ECO:0000256" key="3">
    <source>
        <dbReference type="ARBA" id="ARBA00022741"/>
    </source>
</evidence>
<organism evidence="6 7">
    <name type="scientific">Molorchus minor</name>
    <dbReference type="NCBI Taxonomy" id="1323400"/>
    <lineage>
        <taxon>Eukaryota</taxon>
        <taxon>Metazoa</taxon>
        <taxon>Ecdysozoa</taxon>
        <taxon>Arthropoda</taxon>
        <taxon>Hexapoda</taxon>
        <taxon>Insecta</taxon>
        <taxon>Pterygota</taxon>
        <taxon>Neoptera</taxon>
        <taxon>Endopterygota</taxon>
        <taxon>Coleoptera</taxon>
        <taxon>Polyphaga</taxon>
        <taxon>Cucujiformia</taxon>
        <taxon>Chrysomeloidea</taxon>
        <taxon>Cerambycidae</taxon>
        <taxon>Lamiinae</taxon>
        <taxon>Monochamini</taxon>
        <taxon>Molorchus</taxon>
    </lineage>
</organism>
<dbReference type="InterPro" id="IPR011029">
    <property type="entry name" value="DEATH-like_dom_sf"/>
</dbReference>
<feature type="repeat" description="ANK" evidence="4">
    <location>
        <begin position="113"/>
        <end position="145"/>
    </location>
</feature>
<dbReference type="Gene3D" id="1.10.533.10">
    <property type="entry name" value="Death Domain, Fas"/>
    <property type="match status" value="1"/>
</dbReference>
<accession>A0ABQ9JL40</accession>
<feature type="repeat" description="ANK" evidence="4">
    <location>
        <begin position="17"/>
        <end position="49"/>
    </location>
</feature>
<dbReference type="Pfam" id="PF12796">
    <property type="entry name" value="Ank_2"/>
    <property type="match status" value="1"/>
</dbReference>
<dbReference type="InterPro" id="IPR039788">
    <property type="entry name" value="NOL4/NOL4L"/>
</dbReference>
<dbReference type="EMBL" id="JAPWTJ010000418">
    <property type="protein sequence ID" value="KAJ8978611.1"/>
    <property type="molecule type" value="Genomic_DNA"/>
</dbReference>
<reference evidence="6" key="1">
    <citation type="journal article" date="2023" name="Insect Mol. Biol.">
        <title>Genome sequencing provides insights into the evolution of gene families encoding plant cell wall-degrading enzymes in longhorned beetles.</title>
        <authorList>
            <person name="Shin N.R."/>
            <person name="Okamura Y."/>
            <person name="Kirsch R."/>
            <person name="Pauchet Y."/>
        </authorList>
    </citation>
    <scope>NUCLEOTIDE SEQUENCE</scope>
    <source>
        <strain evidence="6">MMC_N1</strain>
    </source>
</reference>
<dbReference type="PANTHER" id="PTHR12449">
    <property type="entry name" value="DEATH DOMAIN-CONTAINING PROTEIN"/>
    <property type="match status" value="1"/>
</dbReference>
<evidence type="ECO:0000259" key="5">
    <source>
        <dbReference type="PROSITE" id="PS51424"/>
    </source>
</evidence>
<keyword evidence="7" id="KW-1185">Reference proteome</keyword>
<feature type="domain" description="Roc" evidence="5">
    <location>
        <begin position="185"/>
        <end position="419"/>
    </location>
</feature>
<dbReference type="SUPFAM" id="SSF47986">
    <property type="entry name" value="DEATH domain"/>
    <property type="match status" value="1"/>
</dbReference>
<dbReference type="Gene3D" id="3.40.50.300">
    <property type="entry name" value="P-loop containing nucleotide triphosphate hydrolases"/>
    <property type="match status" value="1"/>
</dbReference>
<protein>
    <recommendedName>
        <fullName evidence="5">Roc domain-containing protein</fullName>
    </recommendedName>
</protein>
<dbReference type="InterPro" id="IPR000488">
    <property type="entry name" value="Death_dom"/>
</dbReference>
<feature type="repeat" description="ANK" evidence="4">
    <location>
        <begin position="47"/>
        <end position="79"/>
    </location>
</feature>
<comment type="caution">
    <text evidence="6">The sequence shown here is derived from an EMBL/GenBank/DDBJ whole genome shotgun (WGS) entry which is preliminary data.</text>
</comment>
<sequence length="889" mass="99235">MNTPLSRGCSCSPTDSVEYTALQFAVRKGSLEQVRYLVESGTDLDTGPDPALHLALHKQNVVIAHLLLQAGADFDIKDSHGDYPIHIACTLGLVDIVQALCSLGCSLEVPTIKGLFPLHLAAKNGHISVVRCLCAAGCNIDVRNFDNIRADITALKYGHNDIAELLDRLRASGQRDIFARQLVPTSRPALHLSLRLLGHCGIGKTALIKSLGAGLFSSLFRRSSSLQSNKSRPSSPITTQIEMDVTSRQNSLTFESTANYQSTNGIHVQNMDISGVGDITVWEFSGQESYFPIYHHFLWPSPYTITAILFSLDDSASTQVQQVCYWLNFLLARQSADLPSSEYGQILLIATHVDLTRAIKTQHGEWICPDAQKTLETVTKLLPHVPNLLPNVIIMDSNVPASYAFKQLKSMLSTLKQDCIQQTIGTWTGLLENSLTWLTALQKQYEQFPILTRAVFAELLRSQVNALASDDHIQELLLQLHSMGEGELLSTEFLLHARVTGVYTVEDFQASYNQCDALGVLELLEALDICIQCDMEGEVEYEFPIYNHVETLEGLWDPEDPRYFSKDVQYGGIRLYTSPGTYHLFQPIFSFIQIELRRAMLANYSNNDCDTDLYQWHLGSKLCNLDLESLITLGEDEGGAQYIEVKIRGPNGTSKNCFYFLEQIVLTVTQSIYRICPGLLIEKHILSSTELRMHAPNPYCYEPQYITSAMLEAESTLDLTLANPNIGTHETIIQLILFWNENGWIILHPLIRTRFYKSDALELMRQKRMCSAFDVSNSDVELASNIQWGCVLKVRDLPAPVKLKLCGLLDPPEPHGRDWCLLALRLGLCQEKIAALDSQHSSHTMRLLTTADCSIGALISSLHELDRGDVAEVVLRSASIFKVLEPTNI</sequence>
<dbReference type="SMART" id="SM00005">
    <property type="entry name" value="DEATH"/>
    <property type="match status" value="1"/>
</dbReference>
<name>A0ABQ9JL40_9CUCU</name>
<evidence type="ECO:0000313" key="7">
    <source>
        <dbReference type="Proteomes" id="UP001162164"/>
    </source>
</evidence>
<dbReference type="InterPro" id="IPR036770">
    <property type="entry name" value="Ankyrin_rpt-contain_sf"/>
</dbReference>
<dbReference type="Gene3D" id="1.25.40.20">
    <property type="entry name" value="Ankyrin repeat-containing domain"/>
    <property type="match status" value="1"/>
</dbReference>
<dbReference type="PANTHER" id="PTHR12449:SF18">
    <property type="entry name" value="DEATH DOMAIN-CONTAINING PROTEIN"/>
    <property type="match status" value="1"/>
</dbReference>
<dbReference type="InterPro" id="IPR002110">
    <property type="entry name" value="Ankyrin_rpt"/>
</dbReference>
<dbReference type="PROSITE" id="PS51424">
    <property type="entry name" value="ROC"/>
    <property type="match status" value="1"/>
</dbReference>
<dbReference type="SUPFAM" id="SSF48403">
    <property type="entry name" value="Ankyrin repeat"/>
    <property type="match status" value="1"/>
</dbReference>
<dbReference type="SMART" id="SM00248">
    <property type="entry name" value="ANK"/>
    <property type="match status" value="4"/>
</dbReference>